<evidence type="ECO:0000256" key="15">
    <source>
        <dbReference type="ARBA" id="ARBA00049893"/>
    </source>
</evidence>
<accession>L1MFQ3</accession>
<keyword evidence="18" id="KW-1185">Reference proteome</keyword>
<evidence type="ECO:0000256" key="14">
    <source>
        <dbReference type="ARBA" id="ARBA00048968"/>
    </source>
</evidence>
<evidence type="ECO:0000313" key="17">
    <source>
        <dbReference type="EMBL" id="EKX89761.1"/>
    </source>
</evidence>
<evidence type="ECO:0000256" key="3">
    <source>
        <dbReference type="ARBA" id="ARBA00001973"/>
    </source>
</evidence>
<comment type="subunit">
    <text evidence="6">Homodimer.</text>
</comment>
<comment type="catalytic activity">
    <reaction evidence="14">
        <text>adenosine + phosphate = alpha-D-ribose 1-phosphate + adenine</text>
        <dbReference type="Rhea" id="RHEA:27642"/>
        <dbReference type="ChEBI" id="CHEBI:16335"/>
        <dbReference type="ChEBI" id="CHEBI:16708"/>
        <dbReference type="ChEBI" id="CHEBI:43474"/>
        <dbReference type="ChEBI" id="CHEBI:57720"/>
        <dbReference type="EC" id="2.4.2.1"/>
    </reaction>
    <physiologicalReaction direction="left-to-right" evidence="14">
        <dbReference type="Rhea" id="RHEA:27643"/>
    </physiologicalReaction>
</comment>
<dbReference type="NCBIfam" id="TIGR00726">
    <property type="entry name" value="peptidoglycan editing factor PgeF"/>
    <property type="match status" value="1"/>
</dbReference>
<comment type="cofactor">
    <cofactor evidence="2">
        <name>Zn(2+)</name>
        <dbReference type="ChEBI" id="CHEBI:29105"/>
    </cofactor>
</comment>
<dbReference type="OrthoDB" id="4279at2"/>
<dbReference type="Gene3D" id="3.60.140.10">
    <property type="entry name" value="CNF1/YfiH-like putative cysteine hydrolases"/>
    <property type="match status" value="1"/>
</dbReference>
<protein>
    <recommendedName>
        <fullName evidence="16">Purine nucleoside phosphorylase</fullName>
    </recommendedName>
</protein>
<dbReference type="Proteomes" id="UP000010445">
    <property type="component" value="Unassembled WGS sequence"/>
</dbReference>
<comment type="similarity">
    <text evidence="5 16">Belongs to the purine nucleoside phosphorylase YfiH/LACC1 family.</text>
</comment>
<dbReference type="GO" id="GO:0016787">
    <property type="term" value="F:hydrolase activity"/>
    <property type="evidence" value="ECO:0007669"/>
    <property type="project" value="UniProtKB-KW"/>
</dbReference>
<dbReference type="GO" id="GO:0016491">
    <property type="term" value="F:oxidoreductase activity"/>
    <property type="evidence" value="ECO:0007669"/>
    <property type="project" value="UniProtKB-KW"/>
</dbReference>
<evidence type="ECO:0000256" key="5">
    <source>
        <dbReference type="ARBA" id="ARBA00007353"/>
    </source>
</evidence>
<evidence type="ECO:0000256" key="13">
    <source>
        <dbReference type="ARBA" id="ARBA00047989"/>
    </source>
</evidence>
<dbReference type="InterPro" id="IPR038371">
    <property type="entry name" value="Cu_polyphenol_OxRdtase_sf"/>
</dbReference>
<comment type="function">
    <text evidence="4">Purine nucleoside enzyme that catalyzes the phosphorolysis of adenosine and inosine nucleosides, yielding D-ribose 1-phosphate and the respective free bases, adenine and hypoxanthine. Also catalyzes the phosphorolysis of S-methyl-5'-thioadenosine into adenine and S-methyl-5-thio-alpha-D-ribose 1-phosphate. Also has adenosine deaminase activity.</text>
</comment>
<evidence type="ECO:0000256" key="10">
    <source>
        <dbReference type="ARBA" id="ARBA00022833"/>
    </source>
</evidence>
<organism evidence="17 18">
    <name type="scientific">Corynebacterium durum F0235</name>
    <dbReference type="NCBI Taxonomy" id="1035195"/>
    <lineage>
        <taxon>Bacteria</taxon>
        <taxon>Bacillati</taxon>
        <taxon>Actinomycetota</taxon>
        <taxon>Actinomycetes</taxon>
        <taxon>Mycobacteriales</taxon>
        <taxon>Corynebacteriaceae</taxon>
        <taxon>Corynebacterium</taxon>
    </lineage>
</organism>
<dbReference type="PANTHER" id="PTHR30616:SF2">
    <property type="entry name" value="PURINE NUCLEOSIDE PHOSPHORYLASE LACC1"/>
    <property type="match status" value="1"/>
</dbReference>
<evidence type="ECO:0000256" key="2">
    <source>
        <dbReference type="ARBA" id="ARBA00001947"/>
    </source>
</evidence>
<reference evidence="17 18" key="1">
    <citation type="submission" date="2012-05" db="EMBL/GenBank/DDBJ databases">
        <authorList>
            <person name="Weinstock G."/>
            <person name="Sodergren E."/>
            <person name="Lobos E.A."/>
            <person name="Fulton L."/>
            <person name="Fulton R."/>
            <person name="Courtney L."/>
            <person name="Fronick C."/>
            <person name="O'Laughlin M."/>
            <person name="Godfrey J."/>
            <person name="Wilson R.M."/>
            <person name="Miner T."/>
            <person name="Farmer C."/>
            <person name="Delehaunty K."/>
            <person name="Cordes M."/>
            <person name="Minx P."/>
            <person name="Tomlinson C."/>
            <person name="Chen J."/>
            <person name="Wollam A."/>
            <person name="Pepin K.H."/>
            <person name="Bhonagiri V."/>
            <person name="Zhang X."/>
            <person name="Suruliraj S."/>
            <person name="Warren W."/>
            <person name="Mitreva M."/>
            <person name="Mardis E.R."/>
            <person name="Wilson R.K."/>
        </authorList>
    </citation>
    <scope>NUCLEOTIDE SEQUENCE [LARGE SCALE GENOMIC DNA]</scope>
    <source>
        <strain evidence="17 18">F0235</strain>
    </source>
</reference>
<evidence type="ECO:0000256" key="12">
    <source>
        <dbReference type="ARBA" id="ARBA00023008"/>
    </source>
</evidence>
<evidence type="ECO:0000256" key="16">
    <source>
        <dbReference type="RuleBase" id="RU361274"/>
    </source>
</evidence>
<evidence type="ECO:0000256" key="8">
    <source>
        <dbReference type="ARBA" id="ARBA00022723"/>
    </source>
</evidence>
<dbReference type="STRING" id="1035195.HMPREF9997_01664"/>
<dbReference type="EMBL" id="AMEM01000022">
    <property type="protein sequence ID" value="EKX89761.1"/>
    <property type="molecule type" value="Genomic_DNA"/>
</dbReference>
<dbReference type="FunFam" id="3.60.140.10:FF:000003">
    <property type="entry name" value="Polyphenol oxidase"/>
    <property type="match status" value="1"/>
</dbReference>
<keyword evidence="12" id="KW-0186">Copper</keyword>
<dbReference type="GeneID" id="84897421"/>
<comment type="catalytic activity">
    <reaction evidence="13">
        <text>adenosine + H2O + H(+) = inosine + NH4(+)</text>
        <dbReference type="Rhea" id="RHEA:24408"/>
        <dbReference type="ChEBI" id="CHEBI:15377"/>
        <dbReference type="ChEBI" id="CHEBI:15378"/>
        <dbReference type="ChEBI" id="CHEBI:16335"/>
        <dbReference type="ChEBI" id="CHEBI:17596"/>
        <dbReference type="ChEBI" id="CHEBI:28938"/>
        <dbReference type="EC" id="3.5.4.4"/>
    </reaction>
    <physiologicalReaction direction="left-to-right" evidence="13">
        <dbReference type="Rhea" id="RHEA:24409"/>
    </physiologicalReaction>
</comment>
<comment type="catalytic activity">
    <reaction evidence="1">
        <text>inosine + phosphate = alpha-D-ribose 1-phosphate + hypoxanthine</text>
        <dbReference type="Rhea" id="RHEA:27646"/>
        <dbReference type="ChEBI" id="CHEBI:17368"/>
        <dbReference type="ChEBI" id="CHEBI:17596"/>
        <dbReference type="ChEBI" id="CHEBI:43474"/>
        <dbReference type="ChEBI" id="CHEBI:57720"/>
        <dbReference type="EC" id="2.4.2.1"/>
    </reaction>
    <physiologicalReaction direction="left-to-right" evidence="1">
        <dbReference type="Rhea" id="RHEA:27647"/>
    </physiologicalReaction>
</comment>
<dbReference type="CDD" id="cd16833">
    <property type="entry name" value="YfiH"/>
    <property type="match status" value="1"/>
</dbReference>
<keyword evidence="11" id="KW-0560">Oxidoreductase</keyword>
<dbReference type="HOGENOM" id="CLU_065784_3_1_11"/>
<keyword evidence="9" id="KW-0378">Hydrolase</keyword>
<comment type="caution">
    <text evidence="17">The sequence shown here is derived from an EMBL/GenBank/DDBJ whole genome shotgun (WGS) entry which is preliminary data.</text>
</comment>
<dbReference type="Pfam" id="PF02578">
    <property type="entry name" value="Cu-oxidase_4"/>
    <property type="match status" value="1"/>
</dbReference>
<evidence type="ECO:0000256" key="6">
    <source>
        <dbReference type="ARBA" id="ARBA00011738"/>
    </source>
</evidence>
<sequence>MTLKPRPVHKVFTTRTGGVSAAPFDSFNLGDHVGDDPQAVAANRARLASIIGVSDFVWMEQLHTNTVTVVDAPQIAPATDAVVTTQRGLALAVLTADCVPLLLSDDRAGVIAAVHAGRLGARNDILLRTLDTMESLGSKPETTHVLLGAAASGKRYEVPKEMADDFEAAVPGSRTRTEQGTWGIDIRAGLVRQLLSRGVKNIDVNPHCTIKNEHYFSYRREGKTGRQAGVIWLSHLLGKDQ</sequence>
<evidence type="ECO:0000256" key="9">
    <source>
        <dbReference type="ARBA" id="ARBA00022801"/>
    </source>
</evidence>
<name>L1MFQ3_9CORY</name>
<comment type="catalytic activity">
    <reaction evidence="15">
        <text>S-methyl-5'-thioadenosine + phosphate = 5-(methylsulfanyl)-alpha-D-ribose 1-phosphate + adenine</text>
        <dbReference type="Rhea" id="RHEA:11852"/>
        <dbReference type="ChEBI" id="CHEBI:16708"/>
        <dbReference type="ChEBI" id="CHEBI:17509"/>
        <dbReference type="ChEBI" id="CHEBI:43474"/>
        <dbReference type="ChEBI" id="CHEBI:58533"/>
        <dbReference type="EC" id="2.4.2.28"/>
    </reaction>
    <physiologicalReaction direction="left-to-right" evidence="15">
        <dbReference type="Rhea" id="RHEA:11853"/>
    </physiologicalReaction>
</comment>
<evidence type="ECO:0000313" key="18">
    <source>
        <dbReference type="Proteomes" id="UP000010445"/>
    </source>
</evidence>
<evidence type="ECO:0000256" key="7">
    <source>
        <dbReference type="ARBA" id="ARBA00022679"/>
    </source>
</evidence>
<comment type="cofactor">
    <cofactor evidence="3">
        <name>Cu(2+)</name>
        <dbReference type="ChEBI" id="CHEBI:29036"/>
    </cofactor>
</comment>
<dbReference type="PATRIC" id="fig|1035195.3.peg.1503"/>
<dbReference type="AlphaFoldDB" id="L1MFQ3"/>
<keyword evidence="10" id="KW-0862">Zinc</keyword>
<evidence type="ECO:0000256" key="4">
    <source>
        <dbReference type="ARBA" id="ARBA00003215"/>
    </source>
</evidence>
<dbReference type="SUPFAM" id="SSF64438">
    <property type="entry name" value="CNF1/YfiH-like putative cysteine hydrolases"/>
    <property type="match status" value="1"/>
</dbReference>
<evidence type="ECO:0000256" key="1">
    <source>
        <dbReference type="ARBA" id="ARBA00000553"/>
    </source>
</evidence>
<keyword evidence="8" id="KW-0479">Metal-binding</keyword>
<proteinExistence type="inferred from homology"/>
<evidence type="ECO:0000256" key="11">
    <source>
        <dbReference type="ARBA" id="ARBA00023002"/>
    </source>
</evidence>
<gene>
    <name evidence="17" type="ORF">HMPREF9997_01664</name>
</gene>
<dbReference type="GO" id="GO:0017061">
    <property type="term" value="F:S-methyl-5-thioadenosine phosphorylase activity"/>
    <property type="evidence" value="ECO:0007669"/>
    <property type="project" value="UniProtKB-EC"/>
</dbReference>
<dbReference type="PANTHER" id="PTHR30616">
    <property type="entry name" value="UNCHARACTERIZED PROTEIN YFIH"/>
    <property type="match status" value="1"/>
</dbReference>
<dbReference type="RefSeq" id="WP_006063893.1">
    <property type="nucleotide sequence ID" value="NZ_KB290831.1"/>
</dbReference>
<keyword evidence="7" id="KW-0808">Transferase</keyword>
<dbReference type="InterPro" id="IPR011324">
    <property type="entry name" value="Cytotoxic_necrot_fac-like_cat"/>
</dbReference>
<dbReference type="eggNOG" id="COG1496">
    <property type="taxonomic scope" value="Bacteria"/>
</dbReference>
<dbReference type="InterPro" id="IPR003730">
    <property type="entry name" value="Cu_polyphenol_OxRdtase"/>
</dbReference>
<dbReference type="GO" id="GO:0005507">
    <property type="term" value="F:copper ion binding"/>
    <property type="evidence" value="ECO:0007669"/>
    <property type="project" value="TreeGrafter"/>
</dbReference>